<dbReference type="OrthoDB" id="9804865at2"/>
<dbReference type="SUPFAM" id="SSF103481">
    <property type="entry name" value="Multidrug resistance efflux transporter EmrE"/>
    <property type="match status" value="2"/>
</dbReference>
<feature type="transmembrane region" description="Helical" evidence="7">
    <location>
        <begin position="211"/>
        <end position="234"/>
    </location>
</feature>
<dbReference type="AlphaFoldDB" id="A0A1G6JSQ8"/>
<keyword evidence="3" id="KW-1003">Cell membrane</keyword>
<evidence type="ECO:0000256" key="1">
    <source>
        <dbReference type="ARBA" id="ARBA00004651"/>
    </source>
</evidence>
<accession>A0A1G6JSQ8</accession>
<feature type="domain" description="EamA" evidence="8">
    <location>
        <begin position="11"/>
        <end position="140"/>
    </location>
</feature>
<feature type="transmembrane region" description="Helical" evidence="7">
    <location>
        <begin position="272"/>
        <end position="290"/>
    </location>
</feature>
<dbReference type="InterPro" id="IPR051258">
    <property type="entry name" value="Diverse_Substrate_Transporter"/>
</dbReference>
<feature type="transmembrane region" description="Helical" evidence="7">
    <location>
        <begin position="152"/>
        <end position="169"/>
    </location>
</feature>
<dbReference type="PANTHER" id="PTHR42920:SF5">
    <property type="entry name" value="EAMA DOMAIN-CONTAINING PROTEIN"/>
    <property type="match status" value="1"/>
</dbReference>
<dbReference type="RefSeq" id="WP_091566984.1">
    <property type="nucleotide sequence ID" value="NZ_FMZA01000004.1"/>
</dbReference>
<feature type="transmembrane region" description="Helical" evidence="7">
    <location>
        <begin position="36"/>
        <end position="56"/>
    </location>
</feature>
<dbReference type="EMBL" id="FMZA01000004">
    <property type="protein sequence ID" value="SDC21036.1"/>
    <property type="molecule type" value="Genomic_DNA"/>
</dbReference>
<evidence type="ECO:0000259" key="8">
    <source>
        <dbReference type="Pfam" id="PF00892"/>
    </source>
</evidence>
<feature type="transmembrane region" description="Helical" evidence="7">
    <location>
        <begin position="98"/>
        <end position="116"/>
    </location>
</feature>
<feature type="transmembrane region" description="Helical" evidence="7">
    <location>
        <begin position="246"/>
        <end position="266"/>
    </location>
</feature>
<evidence type="ECO:0000256" key="5">
    <source>
        <dbReference type="ARBA" id="ARBA00022989"/>
    </source>
</evidence>
<sequence length="311" mass="34494">MNHHRIRADGALLMIAFVWGATFVLVQGAIEILPPFAFLTVRFGLAALLLWLYLLWQKDHRKAFQPRYLSAGIFLGLWLFVGFAFQTFSLLYTTSGKSGFLTGLSVALIPVFSFFISGIRPGINAWIGVGLAVAGLYLLALADFSQVNLGDILATICAVGFAFQVAYTAKYAPWAEAMPLVTVQVTFVAVASLILSVLFEPWSRLMTTQTWAQPGVWVAVWVTSLFATVLAYVGQTHFQRFTSPTRVALIFSMEPVFAALTDYWWLDTAITGWRLVGCALILTGMIIAELPSKFYQNQREGTTCEQKPSEY</sequence>
<name>A0A1G6JSQ8_9BACL</name>
<protein>
    <submittedName>
        <fullName evidence="9">Permease of the drug/metabolite transporter (DMT) superfamily</fullName>
    </submittedName>
</protein>
<gene>
    <name evidence="9" type="ORF">SAMN04488112_104143</name>
</gene>
<feature type="transmembrane region" description="Helical" evidence="7">
    <location>
        <begin position="123"/>
        <end position="140"/>
    </location>
</feature>
<proteinExistence type="inferred from homology"/>
<dbReference type="PANTHER" id="PTHR42920">
    <property type="entry name" value="OS03G0707200 PROTEIN-RELATED"/>
    <property type="match status" value="1"/>
</dbReference>
<feature type="transmembrane region" description="Helical" evidence="7">
    <location>
        <begin position="68"/>
        <end position="92"/>
    </location>
</feature>
<comment type="subcellular location">
    <subcellularLocation>
        <location evidence="1">Cell membrane</location>
        <topology evidence="1">Multi-pass membrane protein</topology>
    </subcellularLocation>
</comment>
<feature type="domain" description="EamA" evidence="8">
    <location>
        <begin position="149"/>
        <end position="287"/>
    </location>
</feature>
<evidence type="ECO:0000313" key="9">
    <source>
        <dbReference type="EMBL" id="SDC21036.1"/>
    </source>
</evidence>
<evidence type="ECO:0000256" key="4">
    <source>
        <dbReference type="ARBA" id="ARBA00022692"/>
    </source>
</evidence>
<dbReference type="InterPro" id="IPR000620">
    <property type="entry name" value="EamA_dom"/>
</dbReference>
<feature type="transmembrane region" description="Helical" evidence="7">
    <location>
        <begin position="181"/>
        <end position="199"/>
    </location>
</feature>
<keyword evidence="5 7" id="KW-1133">Transmembrane helix</keyword>
<dbReference type="Pfam" id="PF00892">
    <property type="entry name" value="EamA"/>
    <property type="match status" value="2"/>
</dbReference>
<organism evidence="9 10">
    <name type="scientific">Melghirimyces thermohalophilus</name>
    <dbReference type="NCBI Taxonomy" id="1236220"/>
    <lineage>
        <taxon>Bacteria</taxon>
        <taxon>Bacillati</taxon>
        <taxon>Bacillota</taxon>
        <taxon>Bacilli</taxon>
        <taxon>Bacillales</taxon>
        <taxon>Thermoactinomycetaceae</taxon>
        <taxon>Melghirimyces</taxon>
    </lineage>
</organism>
<dbReference type="STRING" id="1236220.SAMN04488112_104143"/>
<evidence type="ECO:0000256" key="7">
    <source>
        <dbReference type="SAM" id="Phobius"/>
    </source>
</evidence>
<evidence type="ECO:0000256" key="6">
    <source>
        <dbReference type="ARBA" id="ARBA00023136"/>
    </source>
</evidence>
<feature type="transmembrane region" description="Helical" evidence="7">
    <location>
        <begin position="12"/>
        <end position="30"/>
    </location>
</feature>
<dbReference type="Proteomes" id="UP000199387">
    <property type="component" value="Unassembled WGS sequence"/>
</dbReference>
<keyword evidence="10" id="KW-1185">Reference proteome</keyword>
<dbReference type="InterPro" id="IPR037185">
    <property type="entry name" value="EmrE-like"/>
</dbReference>
<evidence type="ECO:0000256" key="2">
    <source>
        <dbReference type="ARBA" id="ARBA00007362"/>
    </source>
</evidence>
<keyword evidence="4 7" id="KW-0812">Transmembrane</keyword>
<comment type="similarity">
    <text evidence="2">Belongs to the EamA transporter family.</text>
</comment>
<evidence type="ECO:0000256" key="3">
    <source>
        <dbReference type="ARBA" id="ARBA00022475"/>
    </source>
</evidence>
<dbReference type="GO" id="GO:0005886">
    <property type="term" value="C:plasma membrane"/>
    <property type="evidence" value="ECO:0007669"/>
    <property type="project" value="UniProtKB-SubCell"/>
</dbReference>
<keyword evidence="6 7" id="KW-0472">Membrane</keyword>
<reference evidence="9 10" key="1">
    <citation type="submission" date="2016-10" db="EMBL/GenBank/DDBJ databases">
        <authorList>
            <person name="de Groot N.N."/>
        </authorList>
    </citation>
    <scope>NUCLEOTIDE SEQUENCE [LARGE SCALE GENOMIC DNA]</scope>
    <source>
        <strain evidence="9 10">DSM 45514</strain>
    </source>
</reference>
<evidence type="ECO:0000313" key="10">
    <source>
        <dbReference type="Proteomes" id="UP000199387"/>
    </source>
</evidence>